<dbReference type="SUPFAM" id="SSF46689">
    <property type="entry name" value="Homeodomain-like"/>
    <property type="match status" value="1"/>
</dbReference>
<evidence type="ECO:0000256" key="1">
    <source>
        <dbReference type="ARBA" id="ARBA00022491"/>
    </source>
</evidence>
<accession>A0ABT8DYY0</accession>
<proteinExistence type="predicted"/>
<evidence type="ECO:0000256" key="3">
    <source>
        <dbReference type="ARBA" id="ARBA00023125"/>
    </source>
</evidence>
<dbReference type="PROSITE" id="PS50977">
    <property type="entry name" value="HTH_TETR_2"/>
    <property type="match status" value="1"/>
</dbReference>
<protein>
    <submittedName>
        <fullName evidence="7">TetR/AcrR family transcriptional regulator</fullName>
    </submittedName>
</protein>
<feature type="domain" description="HTH tetR-type" evidence="6">
    <location>
        <begin position="24"/>
        <end position="84"/>
    </location>
</feature>
<dbReference type="PRINTS" id="PR00455">
    <property type="entry name" value="HTHTETR"/>
</dbReference>
<dbReference type="RefSeq" id="WP_290361097.1">
    <property type="nucleotide sequence ID" value="NZ_JAUHHC010000006.1"/>
</dbReference>
<evidence type="ECO:0000256" key="5">
    <source>
        <dbReference type="PROSITE-ProRule" id="PRU00335"/>
    </source>
</evidence>
<evidence type="ECO:0000256" key="4">
    <source>
        <dbReference type="ARBA" id="ARBA00023163"/>
    </source>
</evidence>
<dbReference type="InterPro" id="IPR009057">
    <property type="entry name" value="Homeodomain-like_sf"/>
</dbReference>
<dbReference type="InterPro" id="IPR023772">
    <property type="entry name" value="DNA-bd_HTH_TetR-type_CS"/>
</dbReference>
<organism evidence="7 8">
    <name type="scientific">Roseateles violae</name>
    <dbReference type="NCBI Taxonomy" id="3058042"/>
    <lineage>
        <taxon>Bacteria</taxon>
        <taxon>Pseudomonadati</taxon>
        <taxon>Pseudomonadota</taxon>
        <taxon>Betaproteobacteria</taxon>
        <taxon>Burkholderiales</taxon>
        <taxon>Sphaerotilaceae</taxon>
        <taxon>Roseateles</taxon>
    </lineage>
</organism>
<evidence type="ECO:0000256" key="2">
    <source>
        <dbReference type="ARBA" id="ARBA00023015"/>
    </source>
</evidence>
<dbReference type="InterPro" id="IPR001647">
    <property type="entry name" value="HTH_TetR"/>
</dbReference>
<dbReference type="InterPro" id="IPR036271">
    <property type="entry name" value="Tet_transcr_reg_TetR-rel_C_sf"/>
</dbReference>
<dbReference type="PANTHER" id="PTHR30055">
    <property type="entry name" value="HTH-TYPE TRANSCRIPTIONAL REGULATOR RUTR"/>
    <property type="match status" value="1"/>
</dbReference>
<name>A0ABT8DYY0_9BURK</name>
<gene>
    <name evidence="7" type="ORF">QWJ38_21015</name>
</gene>
<dbReference type="InterPro" id="IPR050109">
    <property type="entry name" value="HTH-type_TetR-like_transc_reg"/>
</dbReference>
<evidence type="ECO:0000259" key="6">
    <source>
        <dbReference type="PROSITE" id="PS50977"/>
    </source>
</evidence>
<keyword evidence="2" id="KW-0805">Transcription regulation</keyword>
<dbReference type="EMBL" id="JAUHHC010000006">
    <property type="protein sequence ID" value="MDN3922782.1"/>
    <property type="molecule type" value="Genomic_DNA"/>
</dbReference>
<keyword evidence="3 5" id="KW-0238">DNA-binding</keyword>
<reference evidence="7 8" key="1">
    <citation type="submission" date="2023-06" db="EMBL/GenBank/DDBJ databases">
        <title>Pelomonas sp. PFR6 16S ribosomal RNA gene Genome sequencing and assembly.</title>
        <authorList>
            <person name="Woo H."/>
        </authorList>
    </citation>
    <scope>NUCLEOTIDE SEQUENCE [LARGE SCALE GENOMIC DNA]</scope>
    <source>
        <strain evidence="7 8">PFR6</strain>
    </source>
</reference>
<dbReference type="SUPFAM" id="SSF48498">
    <property type="entry name" value="Tetracyclin repressor-like, C-terminal domain"/>
    <property type="match status" value="1"/>
</dbReference>
<sequence length="213" mass="22618">MSSQASPSESSLALIAAAFPGPRGAAKREVLSQALLCFNELGIEACTIDELRRRSGQSVGTIYHHFKNKEGVVAALFFVGLDEQSRAIAAAVEAAADSTPRMVAALIGAYLQWAEDTPEMARFVLLAREAVAKGPGGALLAEKLQQRYRPLDERLEAAMAGGEALRLPVELIPALILGPAESYCRAWLAGRRQTAPGRHAKALAAAAWRSIAA</sequence>
<evidence type="ECO:0000313" key="8">
    <source>
        <dbReference type="Proteomes" id="UP001228044"/>
    </source>
</evidence>
<feature type="DNA-binding region" description="H-T-H motif" evidence="5">
    <location>
        <begin position="47"/>
        <end position="66"/>
    </location>
</feature>
<dbReference type="PANTHER" id="PTHR30055:SF187">
    <property type="entry name" value="TRANSCRIPTIONAL REGULATORY PROTEIN"/>
    <property type="match status" value="1"/>
</dbReference>
<dbReference type="Proteomes" id="UP001228044">
    <property type="component" value="Unassembled WGS sequence"/>
</dbReference>
<keyword evidence="4" id="KW-0804">Transcription</keyword>
<dbReference type="Gene3D" id="1.10.357.10">
    <property type="entry name" value="Tetracycline Repressor, domain 2"/>
    <property type="match status" value="1"/>
</dbReference>
<keyword evidence="1" id="KW-0678">Repressor</keyword>
<keyword evidence="8" id="KW-1185">Reference proteome</keyword>
<dbReference type="Pfam" id="PF00440">
    <property type="entry name" value="TetR_N"/>
    <property type="match status" value="1"/>
</dbReference>
<comment type="caution">
    <text evidence="7">The sequence shown here is derived from an EMBL/GenBank/DDBJ whole genome shotgun (WGS) entry which is preliminary data.</text>
</comment>
<dbReference type="PROSITE" id="PS01081">
    <property type="entry name" value="HTH_TETR_1"/>
    <property type="match status" value="1"/>
</dbReference>
<evidence type="ECO:0000313" key="7">
    <source>
        <dbReference type="EMBL" id="MDN3922782.1"/>
    </source>
</evidence>